<dbReference type="Pfam" id="PF00226">
    <property type="entry name" value="DnaJ"/>
    <property type="match status" value="1"/>
</dbReference>
<dbReference type="Proteomes" id="UP001174694">
    <property type="component" value="Unassembled WGS sequence"/>
</dbReference>
<evidence type="ECO:0000313" key="9">
    <source>
        <dbReference type="Proteomes" id="UP001174694"/>
    </source>
</evidence>
<evidence type="ECO:0000313" key="8">
    <source>
        <dbReference type="EMBL" id="KAJ9154723.1"/>
    </source>
</evidence>
<dbReference type="SMART" id="SM00271">
    <property type="entry name" value="DnaJ"/>
    <property type="match status" value="1"/>
</dbReference>
<feature type="compositionally biased region" description="Basic and acidic residues" evidence="6">
    <location>
        <begin position="262"/>
        <end position="294"/>
    </location>
</feature>
<dbReference type="SUPFAM" id="SSF46565">
    <property type="entry name" value="Chaperone J-domain"/>
    <property type="match status" value="1"/>
</dbReference>
<keyword evidence="5" id="KW-0539">Nucleus</keyword>
<dbReference type="CDD" id="cd06257">
    <property type="entry name" value="DnaJ"/>
    <property type="match status" value="1"/>
</dbReference>
<evidence type="ECO:0000256" key="5">
    <source>
        <dbReference type="ARBA" id="ARBA00023242"/>
    </source>
</evidence>
<keyword evidence="4" id="KW-0143">Chaperone</keyword>
<dbReference type="InterPro" id="IPR036869">
    <property type="entry name" value="J_dom_sf"/>
</dbReference>
<dbReference type="InterPro" id="IPR001623">
    <property type="entry name" value="DnaJ_domain"/>
</dbReference>
<proteinExistence type="predicted"/>
<dbReference type="PANTHER" id="PTHR44313">
    <property type="entry name" value="DNAJ HOMOLOG SUBFAMILY C MEMBER 17"/>
    <property type="match status" value="1"/>
</dbReference>
<sequence length="294" mass="33488">MTDRAAELATFARDAASSGLDLYELLGVDADTPKEDVHRAWRKRSLKHHPDKAGESYDAEIWERFERARDVLTDPAAKEIYDRSRSAALQRKLATDALSAKRRRLKEELEAAERAAKRPRPEEARRADAEAERERAREAEAGRRHLEERARLRREAEERERERERHVDDRIEELERRLQENAQRREEKARHKAEKKARKSGVHEAPTPKPEMTTQKATPEPEKPSVIPISDGEARTENAAPPPPPPPAAAAPEAAAPSAAAFKDRWAKTKERLMAAEAARQERKRKEAEAQKVA</sequence>
<dbReference type="PANTHER" id="PTHR44313:SF1">
    <property type="entry name" value="DNAJ HOMOLOG SUBFAMILY C MEMBER 17"/>
    <property type="match status" value="1"/>
</dbReference>
<feature type="compositionally biased region" description="Pro residues" evidence="6">
    <location>
        <begin position="240"/>
        <end position="249"/>
    </location>
</feature>
<evidence type="ECO:0000256" key="2">
    <source>
        <dbReference type="ARBA" id="ARBA00004496"/>
    </source>
</evidence>
<dbReference type="PROSITE" id="PS50076">
    <property type="entry name" value="DNAJ_2"/>
    <property type="match status" value="1"/>
</dbReference>
<name>A0AA38RQ45_9PEZI</name>
<dbReference type="InterPro" id="IPR052094">
    <property type="entry name" value="Pre-mRNA-splicing_ERAD"/>
</dbReference>
<feature type="compositionally biased region" description="Basic and acidic residues" evidence="6">
    <location>
        <begin position="108"/>
        <end position="189"/>
    </location>
</feature>
<evidence type="ECO:0000256" key="1">
    <source>
        <dbReference type="ARBA" id="ARBA00004123"/>
    </source>
</evidence>
<evidence type="ECO:0000256" key="6">
    <source>
        <dbReference type="SAM" id="MobiDB-lite"/>
    </source>
</evidence>
<organism evidence="8 9">
    <name type="scientific">Pleurostoma richardsiae</name>
    <dbReference type="NCBI Taxonomy" id="41990"/>
    <lineage>
        <taxon>Eukaryota</taxon>
        <taxon>Fungi</taxon>
        <taxon>Dikarya</taxon>
        <taxon>Ascomycota</taxon>
        <taxon>Pezizomycotina</taxon>
        <taxon>Sordariomycetes</taxon>
        <taxon>Sordariomycetidae</taxon>
        <taxon>Calosphaeriales</taxon>
        <taxon>Pleurostomataceae</taxon>
        <taxon>Pleurostoma</taxon>
    </lineage>
</organism>
<dbReference type="AlphaFoldDB" id="A0AA38RQ45"/>
<dbReference type="PRINTS" id="PR00625">
    <property type="entry name" value="JDOMAIN"/>
</dbReference>
<keyword evidence="9" id="KW-1185">Reference proteome</keyword>
<evidence type="ECO:0000256" key="4">
    <source>
        <dbReference type="ARBA" id="ARBA00023186"/>
    </source>
</evidence>
<gene>
    <name evidence="8" type="ORF">NKR23_g2188</name>
</gene>
<feature type="domain" description="J" evidence="7">
    <location>
        <begin position="21"/>
        <end position="85"/>
    </location>
</feature>
<keyword evidence="3" id="KW-0963">Cytoplasm</keyword>
<feature type="region of interest" description="Disordered" evidence="6">
    <location>
        <begin position="108"/>
        <end position="294"/>
    </location>
</feature>
<reference evidence="8" key="1">
    <citation type="submission" date="2022-07" db="EMBL/GenBank/DDBJ databases">
        <title>Fungi with potential for degradation of polypropylene.</title>
        <authorList>
            <person name="Gostincar C."/>
        </authorList>
    </citation>
    <scope>NUCLEOTIDE SEQUENCE</scope>
    <source>
        <strain evidence="8">EXF-13308</strain>
    </source>
</reference>
<comment type="caution">
    <text evidence="8">The sequence shown here is derived from an EMBL/GenBank/DDBJ whole genome shotgun (WGS) entry which is preliminary data.</text>
</comment>
<accession>A0AA38RQ45</accession>
<dbReference type="Gene3D" id="1.10.287.110">
    <property type="entry name" value="DnaJ domain"/>
    <property type="match status" value="1"/>
</dbReference>
<protein>
    <recommendedName>
        <fullName evidence="7">J domain-containing protein</fullName>
    </recommendedName>
</protein>
<dbReference type="GO" id="GO:0000390">
    <property type="term" value="P:spliceosomal complex disassembly"/>
    <property type="evidence" value="ECO:0007669"/>
    <property type="project" value="TreeGrafter"/>
</dbReference>
<dbReference type="EMBL" id="JANBVO010000004">
    <property type="protein sequence ID" value="KAJ9154723.1"/>
    <property type="molecule type" value="Genomic_DNA"/>
</dbReference>
<dbReference type="GO" id="GO:0005681">
    <property type="term" value="C:spliceosomal complex"/>
    <property type="evidence" value="ECO:0007669"/>
    <property type="project" value="TreeGrafter"/>
</dbReference>
<feature type="compositionally biased region" description="Low complexity" evidence="6">
    <location>
        <begin position="250"/>
        <end position="261"/>
    </location>
</feature>
<evidence type="ECO:0000259" key="7">
    <source>
        <dbReference type="PROSITE" id="PS50076"/>
    </source>
</evidence>
<comment type="subcellular location">
    <subcellularLocation>
        <location evidence="2">Cytoplasm</location>
    </subcellularLocation>
    <subcellularLocation>
        <location evidence="1">Nucleus</location>
    </subcellularLocation>
</comment>
<dbReference type="GO" id="GO:0005737">
    <property type="term" value="C:cytoplasm"/>
    <property type="evidence" value="ECO:0007669"/>
    <property type="project" value="UniProtKB-SubCell"/>
</dbReference>
<feature type="compositionally biased region" description="Basic residues" evidence="6">
    <location>
        <begin position="190"/>
        <end position="200"/>
    </location>
</feature>
<evidence type="ECO:0000256" key="3">
    <source>
        <dbReference type="ARBA" id="ARBA00022490"/>
    </source>
</evidence>